<dbReference type="SUPFAM" id="SSF53649">
    <property type="entry name" value="Alkaline phosphatase-like"/>
    <property type="match status" value="1"/>
</dbReference>
<dbReference type="Gene3D" id="3.40.720.10">
    <property type="entry name" value="Alkaline Phosphatase, subunit A"/>
    <property type="match status" value="1"/>
</dbReference>
<keyword evidence="4" id="KW-1185">Reference proteome</keyword>
<evidence type="ECO:0000256" key="1">
    <source>
        <dbReference type="ARBA" id="ARBA00008779"/>
    </source>
</evidence>
<dbReference type="Gene3D" id="1.25.40.10">
    <property type="entry name" value="Tetratricopeptide repeat domain"/>
    <property type="match status" value="1"/>
</dbReference>
<dbReference type="PANTHER" id="PTHR42693:SF33">
    <property type="entry name" value="ARYLSULFATASE"/>
    <property type="match status" value="1"/>
</dbReference>
<dbReference type="InterPro" id="IPR050738">
    <property type="entry name" value="Sulfatase"/>
</dbReference>
<organism evidence="3 4">
    <name type="scientific">Pseudogracilibacillus auburnensis</name>
    <dbReference type="NCBI Taxonomy" id="1494959"/>
    <lineage>
        <taxon>Bacteria</taxon>
        <taxon>Bacillati</taxon>
        <taxon>Bacillota</taxon>
        <taxon>Bacilli</taxon>
        <taxon>Bacillales</taxon>
        <taxon>Bacillaceae</taxon>
        <taxon>Pseudogracilibacillus</taxon>
    </lineage>
</organism>
<dbReference type="InterPro" id="IPR000917">
    <property type="entry name" value="Sulfatase_N"/>
</dbReference>
<dbReference type="OrthoDB" id="9762324at2"/>
<dbReference type="RefSeq" id="WP_158525564.1">
    <property type="nucleotide sequence ID" value="NZ_JBHUHB010000001.1"/>
</dbReference>
<dbReference type="AlphaFoldDB" id="A0A2V3W212"/>
<dbReference type="InterPro" id="IPR019734">
    <property type="entry name" value="TPR_rpt"/>
</dbReference>
<dbReference type="InterPro" id="IPR011990">
    <property type="entry name" value="TPR-like_helical_dom_sf"/>
</dbReference>
<sequence length="684" mass="80094">MQTVETVQEQIDKYTSLSVEIEHSINENNIDKAKTLLKEYAAEIQNSKTYSFQAIIHFQEGNPEEAINVLENGVKEHPFNFSLHFNLAFIYGVTQKFEESFENYIYAIKYSVTNEERENALKGFQEVSKLAMEEKVYTTSFIQKRMKELEKILNQHDERVYPVNINGVSMIRKPQHQGTPNEYMVNMYKTYGIEDVDLKTRMLFKSELVKGNTLKGEREWSTKGPVVIPISKTNDSKDVHIKVNEKKYTLTKDHLPINQYNYIRISDEGRIIISADEEIFVGHPIELEPKEKPVKLVLKIFVDGLSYQFLEDVGLEEAMPNTYHFFKEGMITTNCQTTNEWTYPSKAGINTGKYSNYHKMLQPEYPYTLSESHKMLAEYFKNEGYYCANISGNWRTTPSFGYYRGYDRMIYQNFMGAFGAKEILMEAIEHLSSFSHTNNFLTLSLLDLHNVADEIENHLYSQVHTDMTEKINEKKRGTTSVQTKFDKNKVSKYLQEIKRIDNLLEVLYNFLLNNYKMDDIVIILHSDHGQSFLSDTFNLLGDQRVRVPFMVRGKDIKPDITDELMETIDIFPTILHQSKLDIPNDINGRLPVSFGGKEEREFTFSQIIHPNQTYKVRIKEKGISYYLETKHNVFPDLTVNMKGFTSKIVDHFTEKDITDKWVSKKHQYDQYVFNHMKNMLRWEE</sequence>
<comment type="caution">
    <text evidence="3">The sequence shown here is derived from an EMBL/GenBank/DDBJ whole genome shotgun (WGS) entry which is preliminary data.</text>
</comment>
<protein>
    <submittedName>
        <fullName evidence="3">Arylsulfatase A-like enzyme</fullName>
    </submittedName>
</protein>
<dbReference type="SUPFAM" id="SSF48452">
    <property type="entry name" value="TPR-like"/>
    <property type="match status" value="1"/>
</dbReference>
<evidence type="ECO:0000259" key="2">
    <source>
        <dbReference type="Pfam" id="PF00884"/>
    </source>
</evidence>
<dbReference type="GO" id="GO:0004065">
    <property type="term" value="F:arylsulfatase activity"/>
    <property type="evidence" value="ECO:0007669"/>
    <property type="project" value="TreeGrafter"/>
</dbReference>
<dbReference type="SMART" id="SM00028">
    <property type="entry name" value="TPR"/>
    <property type="match status" value="2"/>
</dbReference>
<name>A0A2V3W212_9BACI</name>
<dbReference type="InterPro" id="IPR017850">
    <property type="entry name" value="Alkaline_phosphatase_core_sf"/>
</dbReference>
<evidence type="ECO:0000313" key="3">
    <source>
        <dbReference type="EMBL" id="PXW88112.1"/>
    </source>
</evidence>
<dbReference type="PANTHER" id="PTHR42693">
    <property type="entry name" value="ARYLSULFATASE FAMILY MEMBER"/>
    <property type="match status" value="1"/>
</dbReference>
<reference evidence="3 4" key="1">
    <citation type="submission" date="2018-05" db="EMBL/GenBank/DDBJ databases">
        <title>Genomic Encyclopedia of Type Strains, Phase IV (KMG-IV): sequencing the most valuable type-strain genomes for metagenomic binning, comparative biology and taxonomic classification.</title>
        <authorList>
            <person name="Goeker M."/>
        </authorList>
    </citation>
    <scope>NUCLEOTIDE SEQUENCE [LARGE SCALE GENOMIC DNA]</scope>
    <source>
        <strain evidence="3 4">DSM 28556</strain>
    </source>
</reference>
<accession>A0A2V3W212</accession>
<feature type="domain" description="Sulfatase N-terminal" evidence="2">
    <location>
        <begin position="297"/>
        <end position="576"/>
    </location>
</feature>
<gene>
    <name evidence="3" type="ORF">DFR56_104266</name>
</gene>
<dbReference type="EMBL" id="QJJQ01000004">
    <property type="protein sequence ID" value="PXW88112.1"/>
    <property type="molecule type" value="Genomic_DNA"/>
</dbReference>
<evidence type="ECO:0000313" key="4">
    <source>
        <dbReference type="Proteomes" id="UP000247978"/>
    </source>
</evidence>
<dbReference type="Proteomes" id="UP000247978">
    <property type="component" value="Unassembled WGS sequence"/>
</dbReference>
<dbReference type="Pfam" id="PF00884">
    <property type="entry name" value="Sulfatase"/>
    <property type="match status" value="1"/>
</dbReference>
<comment type="similarity">
    <text evidence="1">Belongs to the sulfatase family.</text>
</comment>
<proteinExistence type="inferred from homology"/>